<accession>A0A381X4X1</accession>
<dbReference type="AlphaFoldDB" id="A0A381X4X1"/>
<dbReference type="Pfam" id="PF03446">
    <property type="entry name" value="NAD_binding_2"/>
    <property type="match status" value="1"/>
</dbReference>
<proteinExistence type="predicted"/>
<feature type="non-terminal residue" evidence="2">
    <location>
        <position position="146"/>
    </location>
</feature>
<feature type="domain" description="6-phosphogluconate dehydrogenase NADP-binding" evidence="1">
    <location>
        <begin position="8"/>
        <end position="146"/>
    </location>
</feature>
<dbReference type="GO" id="GO:0050661">
    <property type="term" value="F:NADP binding"/>
    <property type="evidence" value="ECO:0007669"/>
    <property type="project" value="InterPro"/>
</dbReference>
<evidence type="ECO:0000313" key="2">
    <source>
        <dbReference type="EMBL" id="SVA59708.1"/>
    </source>
</evidence>
<reference evidence="2" key="1">
    <citation type="submission" date="2018-05" db="EMBL/GenBank/DDBJ databases">
        <authorList>
            <person name="Lanie J.A."/>
            <person name="Ng W.-L."/>
            <person name="Kazmierczak K.M."/>
            <person name="Andrzejewski T.M."/>
            <person name="Davidsen T.M."/>
            <person name="Wayne K.J."/>
            <person name="Tettelin H."/>
            <person name="Glass J.I."/>
            <person name="Rusch D."/>
            <person name="Podicherti R."/>
            <person name="Tsui H.-C.T."/>
            <person name="Winkler M.E."/>
        </authorList>
    </citation>
    <scope>NUCLEOTIDE SEQUENCE</scope>
</reference>
<dbReference type="InterPro" id="IPR002204">
    <property type="entry name" value="3-OH-isobutyrate_DH-rel_CS"/>
</dbReference>
<dbReference type="EMBL" id="UINC01013902">
    <property type="protein sequence ID" value="SVA59708.1"/>
    <property type="molecule type" value="Genomic_DNA"/>
</dbReference>
<evidence type="ECO:0000259" key="1">
    <source>
        <dbReference type="Pfam" id="PF03446"/>
    </source>
</evidence>
<dbReference type="PROSITE" id="PS00895">
    <property type="entry name" value="3_HYDROXYISOBUT_DH"/>
    <property type="match status" value="1"/>
</dbReference>
<dbReference type="Gene3D" id="3.40.50.720">
    <property type="entry name" value="NAD(P)-binding Rossmann-like Domain"/>
    <property type="match status" value="1"/>
</dbReference>
<protein>
    <recommendedName>
        <fullName evidence="1">6-phosphogluconate dehydrogenase NADP-binding domain-containing protein</fullName>
    </recommendedName>
</protein>
<dbReference type="SUPFAM" id="SSF51735">
    <property type="entry name" value="NAD(P)-binding Rossmann-fold domains"/>
    <property type="match status" value="1"/>
</dbReference>
<gene>
    <name evidence="2" type="ORF">METZ01_LOCUS112562</name>
</gene>
<sequence>MHSLSDSRIGFIGLGNMGKPMARHLRATGARITLFNRSKQVLEELAGEGAVVASNPREVAERVGDGLVFLSLPNAGSVAEVVEGEDGLFSALAPGSKVIDMGSTAVEPTRAWHERALGMDSDWIDAPVSGGQKGAREANLTIMAGG</sequence>
<dbReference type="PANTHER" id="PTHR43060">
    <property type="entry name" value="3-HYDROXYISOBUTYRATE DEHYDROGENASE-LIKE 1, MITOCHONDRIAL-RELATED"/>
    <property type="match status" value="1"/>
</dbReference>
<dbReference type="InterPro" id="IPR006115">
    <property type="entry name" value="6PGDH_NADP-bd"/>
</dbReference>
<dbReference type="PANTHER" id="PTHR43060:SF15">
    <property type="entry name" value="3-HYDROXYISOBUTYRATE DEHYDROGENASE-LIKE 1, MITOCHONDRIAL-RELATED"/>
    <property type="match status" value="1"/>
</dbReference>
<organism evidence="2">
    <name type="scientific">marine metagenome</name>
    <dbReference type="NCBI Taxonomy" id="408172"/>
    <lineage>
        <taxon>unclassified sequences</taxon>
        <taxon>metagenomes</taxon>
        <taxon>ecological metagenomes</taxon>
    </lineage>
</organism>
<dbReference type="InterPro" id="IPR036291">
    <property type="entry name" value="NAD(P)-bd_dom_sf"/>
</dbReference>
<name>A0A381X4X1_9ZZZZ</name>
<dbReference type="GO" id="GO:0016491">
    <property type="term" value="F:oxidoreductase activity"/>
    <property type="evidence" value="ECO:0007669"/>
    <property type="project" value="InterPro"/>
</dbReference>